<keyword evidence="2" id="KW-0472">Membrane</keyword>
<protein>
    <submittedName>
        <fullName evidence="4">LruC domain-containing protein</fullName>
    </submittedName>
</protein>
<feature type="transmembrane region" description="Helical" evidence="2">
    <location>
        <begin position="629"/>
        <end position="647"/>
    </location>
</feature>
<feature type="region of interest" description="Disordered" evidence="1">
    <location>
        <begin position="66"/>
        <end position="171"/>
    </location>
</feature>
<reference evidence="4" key="1">
    <citation type="journal article" date="2019" name="PLoS Negl. Trop. Dis.">
        <title>Revisiting the worldwide diversity of Leptospira species in the environment.</title>
        <authorList>
            <person name="Vincent A.T."/>
            <person name="Schiettekatte O."/>
            <person name="Bourhy P."/>
            <person name="Veyrier F.J."/>
            <person name="Picardeau M."/>
        </authorList>
    </citation>
    <scope>NUCLEOTIDE SEQUENCE [LARGE SCALE GENOMIC DNA]</scope>
    <source>
        <strain evidence="4">201300427</strain>
    </source>
</reference>
<dbReference type="AlphaFoldDB" id="A0A4R9M187"/>
<dbReference type="EMBL" id="RQHW01000028">
    <property type="protein sequence ID" value="TGN19585.1"/>
    <property type="molecule type" value="Genomic_DNA"/>
</dbReference>
<comment type="caution">
    <text evidence="4">The sequence shown here is derived from an EMBL/GenBank/DDBJ whole genome shotgun (WGS) entry which is preliminary data.</text>
</comment>
<dbReference type="InterPro" id="IPR031025">
    <property type="entry name" value="LruC_dom"/>
</dbReference>
<evidence type="ECO:0000313" key="4">
    <source>
        <dbReference type="EMBL" id="TGN19585.1"/>
    </source>
</evidence>
<name>A0A4R9M187_9LEPT</name>
<dbReference type="InterPro" id="IPR032295">
    <property type="entry name" value="DUF4842"/>
</dbReference>
<accession>A0A4R9M187</accession>
<organism evidence="4 5">
    <name type="scientific">Leptospira idonii</name>
    <dbReference type="NCBI Taxonomy" id="1193500"/>
    <lineage>
        <taxon>Bacteria</taxon>
        <taxon>Pseudomonadati</taxon>
        <taxon>Spirochaetota</taxon>
        <taxon>Spirochaetia</taxon>
        <taxon>Leptospirales</taxon>
        <taxon>Leptospiraceae</taxon>
        <taxon>Leptospira</taxon>
    </lineage>
</organism>
<evidence type="ECO:0000259" key="3">
    <source>
        <dbReference type="Pfam" id="PF16130"/>
    </source>
</evidence>
<dbReference type="Pfam" id="PF16130">
    <property type="entry name" value="DUF4842"/>
    <property type="match status" value="1"/>
</dbReference>
<proteinExistence type="predicted"/>
<evidence type="ECO:0000313" key="5">
    <source>
        <dbReference type="Proteomes" id="UP000298058"/>
    </source>
</evidence>
<keyword evidence="5" id="KW-1185">Reference proteome</keyword>
<gene>
    <name evidence="4" type="ORF">EHS15_07295</name>
</gene>
<keyword evidence="2" id="KW-0812">Transmembrane</keyword>
<keyword evidence="2" id="KW-1133">Transmembrane helix</keyword>
<feature type="compositionally biased region" description="Low complexity" evidence="1">
    <location>
        <begin position="69"/>
        <end position="171"/>
    </location>
</feature>
<dbReference type="RefSeq" id="WP_135759901.1">
    <property type="nucleotide sequence ID" value="NZ_RQHW01000028.1"/>
</dbReference>
<dbReference type="Proteomes" id="UP000298058">
    <property type="component" value="Unassembled WGS sequence"/>
</dbReference>
<sequence>MKKWIILLAIPLLVLDCSNKKKGLLLPLFAALGGDNSAATQTPAAGQTDTGTSSFTVVSLDATDQNQVGAGNSSTNSGNTNTSAPTDSGNSNSSNGSGTSTGSSDSSANNGSPSSGSGSSSDSSGSGTGTSSGDNSSTAGNDNSSNGSGDSSSTTNPPATTTPEVVTPAPVVADTTVSTNTTTTVVNQTNANGGFNFETNVTVPVTVHLVNESGPVANAPVTVTENQSNGETNILGQGTTDTNGTAVIPISVPPTVTQVNVSIVGVNPTNGEVQEVTGSVPVQIPAPTGTTGTVVVAPTTNLNANNFQPVNGCVTAVDSDCDGVANQYDEFPENPALAFIARSGRYTIAFEDLFPDAGDADLNDHTTVFSTEMDKTPTNKVKVLRGVFTHVGKGAGYNHELRLSLDVPVTAKFEISYVDGSGKAWTGCAGATKYVAGATGDCTGGNITAAGLKRGLLILPSSDKTLFGKQNSPAPGTAFTAKDFVRGVTAHVTITFDEAVDLSTAKNMVGGHLNWFLAFNQKTNGVYRQIYRPGYVFGSNGKDTYIDSKGFPWAIIVPGVFNHPTAGSDIRKASTTGYAYFNTWAESNGSQHKDWYTQITNPVYIVRIKDFYTDNGFSAYLIKAVSKNIFEVSASLMVIGAALGFLMKKRIGKKAVN</sequence>
<evidence type="ECO:0000256" key="1">
    <source>
        <dbReference type="SAM" id="MobiDB-lite"/>
    </source>
</evidence>
<feature type="domain" description="DUF4842" evidence="3">
    <location>
        <begin position="379"/>
        <end position="596"/>
    </location>
</feature>
<dbReference type="OrthoDB" id="320914at2"/>
<evidence type="ECO:0000256" key="2">
    <source>
        <dbReference type="SAM" id="Phobius"/>
    </source>
</evidence>
<dbReference type="NCBIfam" id="TIGR04456">
    <property type="entry name" value="LruC_dom"/>
    <property type="match status" value="1"/>
</dbReference>